<protein>
    <recommendedName>
        <fullName evidence="2">Ribonucleoside-diphosphate reductase subunit beta</fullName>
        <ecNumber evidence="2">1.17.4.1</ecNumber>
    </recommendedName>
</protein>
<dbReference type="CDD" id="cd01049">
    <property type="entry name" value="RNRR2"/>
    <property type="match status" value="1"/>
</dbReference>
<comment type="function">
    <text evidence="2">Provides the precursors necessary for DNA synthesis. Catalyzes the biosynthesis of deoxyribonucleotides from the corresponding ribonucleotides.</text>
</comment>
<gene>
    <name evidence="5" type="ORF">GCM10025770_09270</name>
</gene>
<evidence type="ECO:0000313" key="5">
    <source>
        <dbReference type="EMBL" id="GAA5160904.1"/>
    </source>
</evidence>
<dbReference type="NCBIfam" id="NF007186">
    <property type="entry name" value="PRK09614.1-5"/>
    <property type="match status" value="1"/>
</dbReference>
<dbReference type="EMBL" id="BAABLD010000005">
    <property type="protein sequence ID" value="GAA5160904.1"/>
    <property type="molecule type" value="Genomic_DNA"/>
</dbReference>
<keyword evidence="4" id="KW-0812">Transmembrane</keyword>
<name>A0ABP9QF42_9RHOO</name>
<sequence>MLNFENDIDVASSDSLQVGLQTLSSQPQAAHSRSGQVAAPAADEEFRRVNVSDKRIINGATDVNQLVPFKYKWAWEKYLSTCANHWMPQEINMSRDIALWKDPNGLTEDERRIVKRNLGFFVTADSLAANNIVLGTYRHITAPECRQFLLRQAFEEAIHTHAYQYIVESLGLDEGEIFNAYHEVSSIRAKDEFLIPFIDVLTDPNFKTGTPEADQQLLRSLIVFACIMEGIFFYVGFAQILALGRQNKMTGAAEQYQYILRDESMHCNFGIDLINTIKLENPHLWTPEFRQEIRGLIQQGVELEYRYAEDTMPRGVLGLNASMFKEYLRFIANRRCQQIGIDAIYPGAENPFPWMSEMLDLKKERNFFETRVIEYQTGGTLSWD</sequence>
<dbReference type="Proteomes" id="UP001500547">
    <property type="component" value="Unassembled WGS sequence"/>
</dbReference>
<dbReference type="NCBIfam" id="NF005550">
    <property type="entry name" value="PRK07209.1"/>
    <property type="match status" value="1"/>
</dbReference>
<proteinExistence type="inferred from homology"/>
<dbReference type="RefSeq" id="WP_425584663.1">
    <property type="nucleotide sequence ID" value="NZ_BAABLD010000005.1"/>
</dbReference>
<comment type="cofactor">
    <cofactor evidence="2">
        <name>Fe cation</name>
        <dbReference type="ChEBI" id="CHEBI:24875"/>
    </cofactor>
    <text evidence="2">Binds 2 iron ions per subunit.</text>
</comment>
<dbReference type="PANTHER" id="PTHR23409:SF18">
    <property type="entry name" value="RIBONUCLEOSIDE-DIPHOSPHATE REDUCTASE SUBUNIT M2"/>
    <property type="match status" value="1"/>
</dbReference>
<evidence type="ECO:0000256" key="2">
    <source>
        <dbReference type="PIRNR" id="PIRNR000355"/>
    </source>
</evidence>
<keyword evidence="2" id="KW-0479">Metal-binding</keyword>
<keyword evidence="2" id="KW-0560">Oxidoreductase</keyword>
<dbReference type="InterPro" id="IPR012348">
    <property type="entry name" value="RNR-like"/>
</dbReference>
<keyword evidence="2" id="KW-0408">Iron</keyword>
<dbReference type="PIRSF" id="PIRSF000355">
    <property type="entry name" value="NrdB"/>
    <property type="match status" value="1"/>
</dbReference>
<dbReference type="PANTHER" id="PTHR23409">
    <property type="entry name" value="RIBONUCLEOSIDE-DIPHOSPHATE REDUCTASE SMALL CHAIN"/>
    <property type="match status" value="1"/>
</dbReference>
<accession>A0ABP9QF42</accession>
<keyword evidence="4" id="KW-0472">Membrane</keyword>
<feature type="compositionally biased region" description="Polar residues" evidence="3">
    <location>
        <begin position="22"/>
        <end position="35"/>
    </location>
</feature>
<dbReference type="InterPro" id="IPR000358">
    <property type="entry name" value="RNR_small_fam"/>
</dbReference>
<evidence type="ECO:0000313" key="6">
    <source>
        <dbReference type="Proteomes" id="UP001500547"/>
    </source>
</evidence>
<dbReference type="Gene3D" id="1.10.620.20">
    <property type="entry name" value="Ribonucleotide Reductase, subunit A"/>
    <property type="match status" value="1"/>
</dbReference>
<dbReference type="InterPro" id="IPR033909">
    <property type="entry name" value="RNR_small"/>
</dbReference>
<dbReference type="InterPro" id="IPR009078">
    <property type="entry name" value="Ferritin-like_SF"/>
</dbReference>
<comment type="catalytic activity">
    <reaction evidence="2">
        <text>a 2'-deoxyribonucleoside 5'-diphosphate + [thioredoxin]-disulfide + H2O = a ribonucleoside 5'-diphosphate + [thioredoxin]-dithiol</text>
        <dbReference type="Rhea" id="RHEA:23252"/>
        <dbReference type="Rhea" id="RHEA-COMP:10698"/>
        <dbReference type="Rhea" id="RHEA-COMP:10700"/>
        <dbReference type="ChEBI" id="CHEBI:15377"/>
        <dbReference type="ChEBI" id="CHEBI:29950"/>
        <dbReference type="ChEBI" id="CHEBI:50058"/>
        <dbReference type="ChEBI" id="CHEBI:57930"/>
        <dbReference type="ChEBI" id="CHEBI:73316"/>
        <dbReference type="EC" id="1.17.4.1"/>
    </reaction>
</comment>
<reference evidence="6" key="1">
    <citation type="journal article" date="2019" name="Int. J. Syst. Evol. Microbiol.">
        <title>The Global Catalogue of Microorganisms (GCM) 10K type strain sequencing project: providing services to taxonomists for standard genome sequencing and annotation.</title>
        <authorList>
            <consortium name="The Broad Institute Genomics Platform"/>
            <consortium name="The Broad Institute Genome Sequencing Center for Infectious Disease"/>
            <person name="Wu L."/>
            <person name="Ma J."/>
        </authorList>
    </citation>
    <scope>NUCLEOTIDE SEQUENCE [LARGE SCALE GENOMIC DNA]</scope>
    <source>
        <strain evidence="6">JCM 18715</strain>
    </source>
</reference>
<keyword evidence="6" id="KW-1185">Reference proteome</keyword>
<dbReference type="SUPFAM" id="SSF47240">
    <property type="entry name" value="Ferritin-like"/>
    <property type="match status" value="1"/>
</dbReference>
<evidence type="ECO:0000256" key="4">
    <source>
        <dbReference type="SAM" id="Phobius"/>
    </source>
</evidence>
<dbReference type="Pfam" id="PF00268">
    <property type="entry name" value="Ribonuc_red_sm"/>
    <property type="match status" value="1"/>
</dbReference>
<evidence type="ECO:0000256" key="3">
    <source>
        <dbReference type="SAM" id="MobiDB-lite"/>
    </source>
</evidence>
<organism evidence="5 6">
    <name type="scientific">Viridibacterium curvum</name>
    <dbReference type="NCBI Taxonomy" id="1101404"/>
    <lineage>
        <taxon>Bacteria</taxon>
        <taxon>Pseudomonadati</taxon>
        <taxon>Pseudomonadota</taxon>
        <taxon>Betaproteobacteria</taxon>
        <taxon>Rhodocyclales</taxon>
        <taxon>Rhodocyclaceae</taxon>
        <taxon>Viridibacterium</taxon>
    </lineage>
</organism>
<keyword evidence="4" id="KW-1133">Transmembrane helix</keyword>
<comment type="similarity">
    <text evidence="1 2">Belongs to the ribonucleoside diphosphate reductase small chain family.</text>
</comment>
<evidence type="ECO:0000256" key="1">
    <source>
        <dbReference type="ARBA" id="ARBA00009303"/>
    </source>
</evidence>
<feature type="transmembrane region" description="Helical" evidence="4">
    <location>
        <begin position="221"/>
        <end position="243"/>
    </location>
</feature>
<feature type="region of interest" description="Disordered" evidence="3">
    <location>
        <begin position="22"/>
        <end position="41"/>
    </location>
</feature>
<comment type="caution">
    <text evidence="5">The sequence shown here is derived from an EMBL/GenBank/DDBJ whole genome shotgun (WGS) entry which is preliminary data.</text>
</comment>
<keyword evidence="2" id="KW-0215">Deoxyribonucleotide synthesis</keyword>
<dbReference type="EC" id="1.17.4.1" evidence="2"/>